<sequence length="132" mass="13613">PGEGTTNLNVCNISLAVPSSLGSDCGDLSVHHAYTIPQTLNTPHKTVTGAATDTANPNMKSARPAGALCTGNTYNVTEEVEGEAIKDEKGGRASGSVTPSLNDDGGDEDICHTYILPKPTQPVPCHISPCPE</sequence>
<protein>
    <submittedName>
        <fullName evidence="2">Uncharacterized protein</fullName>
    </submittedName>
</protein>
<feature type="region of interest" description="Disordered" evidence="1">
    <location>
        <begin position="83"/>
        <end position="109"/>
    </location>
</feature>
<accession>A0A0D0CUC3</accession>
<name>A0A0D0CUC3_9AGAM</name>
<dbReference type="HOGENOM" id="CLU_125777_0_0_1"/>
<reference evidence="2 3" key="1">
    <citation type="submission" date="2014-04" db="EMBL/GenBank/DDBJ databases">
        <authorList>
            <consortium name="DOE Joint Genome Institute"/>
            <person name="Kuo A."/>
            <person name="Kohler A."/>
            <person name="Jargeat P."/>
            <person name="Nagy L.G."/>
            <person name="Floudas D."/>
            <person name="Copeland A."/>
            <person name="Barry K.W."/>
            <person name="Cichocki N."/>
            <person name="Veneault-Fourrey C."/>
            <person name="LaButti K."/>
            <person name="Lindquist E.A."/>
            <person name="Lipzen A."/>
            <person name="Lundell T."/>
            <person name="Morin E."/>
            <person name="Murat C."/>
            <person name="Sun H."/>
            <person name="Tunlid A."/>
            <person name="Henrissat B."/>
            <person name="Grigoriev I.V."/>
            <person name="Hibbett D.S."/>
            <person name="Martin F."/>
            <person name="Nordberg H.P."/>
            <person name="Cantor M.N."/>
            <person name="Hua S.X."/>
        </authorList>
    </citation>
    <scope>NUCLEOTIDE SEQUENCE [LARGE SCALE GENOMIC DNA]</scope>
    <source>
        <strain evidence="2 3">Ve08.2h10</strain>
    </source>
</reference>
<feature type="region of interest" description="Disordered" evidence="1">
    <location>
        <begin position="43"/>
        <end position="68"/>
    </location>
</feature>
<feature type="compositionally biased region" description="Polar residues" evidence="1">
    <location>
        <begin position="43"/>
        <end position="59"/>
    </location>
</feature>
<evidence type="ECO:0000313" key="2">
    <source>
        <dbReference type="EMBL" id="KIK79028.1"/>
    </source>
</evidence>
<dbReference type="Proteomes" id="UP000054538">
    <property type="component" value="Unassembled WGS sequence"/>
</dbReference>
<organism evidence="2 3">
    <name type="scientific">Paxillus rubicundulus Ve08.2h10</name>
    <dbReference type="NCBI Taxonomy" id="930991"/>
    <lineage>
        <taxon>Eukaryota</taxon>
        <taxon>Fungi</taxon>
        <taxon>Dikarya</taxon>
        <taxon>Basidiomycota</taxon>
        <taxon>Agaricomycotina</taxon>
        <taxon>Agaricomycetes</taxon>
        <taxon>Agaricomycetidae</taxon>
        <taxon>Boletales</taxon>
        <taxon>Paxilineae</taxon>
        <taxon>Paxillaceae</taxon>
        <taxon>Paxillus</taxon>
    </lineage>
</organism>
<keyword evidence="3" id="KW-1185">Reference proteome</keyword>
<feature type="non-terminal residue" evidence="2">
    <location>
        <position position="1"/>
    </location>
</feature>
<proteinExistence type="predicted"/>
<gene>
    <name evidence="2" type="ORF">PAXRUDRAFT_162406</name>
</gene>
<dbReference type="AlphaFoldDB" id="A0A0D0CUC3"/>
<dbReference type="EMBL" id="KN826397">
    <property type="protein sequence ID" value="KIK79028.1"/>
    <property type="molecule type" value="Genomic_DNA"/>
</dbReference>
<dbReference type="InParanoid" id="A0A0D0CUC3"/>
<evidence type="ECO:0000313" key="3">
    <source>
        <dbReference type="Proteomes" id="UP000054538"/>
    </source>
</evidence>
<evidence type="ECO:0000256" key="1">
    <source>
        <dbReference type="SAM" id="MobiDB-lite"/>
    </source>
</evidence>
<reference evidence="3" key="2">
    <citation type="submission" date="2015-01" db="EMBL/GenBank/DDBJ databases">
        <title>Evolutionary Origins and Diversification of the Mycorrhizal Mutualists.</title>
        <authorList>
            <consortium name="DOE Joint Genome Institute"/>
            <consortium name="Mycorrhizal Genomics Consortium"/>
            <person name="Kohler A."/>
            <person name="Kuo A."/>
            <person name="Nagy L.G."/>
            <person name="Floudas D."/>
            <person name="Copeland A."/>
            <person name="Barry K.W."/>
            <person name="Cichocki N."/>
            <person name="Veneault-Fourrey C."/>
            <person name="LaButti K."/>
            <person name="Lindquist E.A."/>
            <person name="Lipzen A."/>
            <person name="Lundell T."/>
            <person name="Morin E."/>
            <person name="Murat C."/>
            <person name="Riley R."/>
            <person name="Ohm R."/>
            <person name="Sun H."/>
            <person name="Tunlid A."/>
            <person name="Henrissat B."/>
            <person name="Grigoriev I.V."/>
            <person name="Hibbett D.S."/>
            <person name="Martin F."/>
        </authorList>
    </citation>
    <scope>NUCLEOTIDE SEQUENCE [LARGE SCALE GENOMIC DNA]</scope>
    <source>
        <strain evidence="3">Ve08.2h10</strain>
    </source>
</reference>